<dbReference type="InterPro" id="IPR004014">
    <property type="entry name" value="ATPase_P-typ_cation-transptr_N"/>
</dbReference>
<keyword evidence="4 11" id="KW-0812">Transmembrane</keyword>
<evidence type="ECO:0000256" key="10">
    <source>
        <dbReference type="ARBA" id="ARBA00023136"/>
    </source>
</evidence>
<dbReference type="InterPro" id="IPR036412">
    <property type="entry name" value="HAD-like_sf"/>
</dbReference>
<dbReference type="InterPro" id="IPR023298">
    <property type="entry name" value="ATPase_P-typ_TM_dom_sf"/>
</dbReference>
<organism evidence="13 14">
    <name type="scientific">Arabis nemorensis</name>
    <dbReference type="NCBI Taxonomy" id="586526"/>
    <lineage>
        <taxon>Eukaryota</taxon>
        <taxon>Viridiplantae</taxon>
        <taxon>Streptophyta</taxon>
        <taxon>Embryophyta</taxon>
        <taxon>Tracheophyta</taxon>
        <taxon>Spermatophyta</taxon>
        <taxon>Magnoliopsida</taxon>
        <taxon>eudicotyledons</taxon>
        <taxon>Gunneridae</taxon>
        <taxon>Pentapetalae</taxon>
        <taxon>rosids</taxon>
        <taxon>malvids</taxon>
        <taxon>Brassicales</taxon>
        <taxon>Brassicaceae</taxon>
        <taxon>Arabideae</taxon>
        <taxon>Arabis</taxon>
    </lineage>
</organism>
<evidence type="ECO:0000256" key="1">
    <source>
        <dbReference type="ARBA" id="ARBA00004141"/>
    </source>
</evidence>
<feature type="transmembrane region" description="Helical" evidence="11">
    <location>
        <begin position="88"/>
        <end position="106"/>
    </location>
</feature>
<dbReference type="GO" id="GO:0016887">
    <property type="term" value="F:ATP hydrolysis activity"/>
    <property type="evidence" value="ECO:0007669"/>
    <property type="project" value="InterPro"/>
</dbReference>
<feature type="transmembrane region" description="Helical" evidence="11">
    <location>
        <begin position="56"/>
        <end position="76"/>
    </location>
</feature>
<dbReference type="GO" id="GO:0016020">
    <property type="term" value="C:membrane"/>
    <property type="evidence" value="ECO:0007669"/>
    <property type="project" value="UniProtKB-SubCell"/>
</dbReference>
<keyword evidence="8" id="KW-0460">Magnesium</keyword>
<sequence>MEAMDLDSVPMDKVFETLRCDTNGLSTKAAEERLAIFGPNKFEEEQESKIKKFFGLMWNLFSWAMEATSIMALVLANGGGKPTDWQDFVGIIVLLLIDSTIGFIELENNAGIVADALMAYLAPKTTILRDGKWVKEDAWILVPGDIIRIMVVDIIPADCRLLQGDPLEIDQALTAIGDFCICFIAMGVYMEVMVIYSIQQRGYHVVIDNLLVLLIGGIPIAMPTLFSIIMANGSRWLSQQGAITKRMTAIEEMAGMDVLFIDRTGTLTLNKPSVDRNLIEVFAESVEPDDVILMAARASRVENQDAIDAAIVGMLKDPKEARAGIQQIHFLPFNRTGVNVKMITGDQLAIGKETGRRLGMGTNMYTASAVLGKCKYYELIEEAAGFTSVSPEHRYEIVRHFQNMNHICGMTSDGIDDVPALKKADIGIAVADATDAARSSDILLTKPGLSVIISVILTSRAICQRMKNCTIYAVAITVFIVLGFLLLALIWQFDFPPFMVIIIVTLNYSTIMKIPKDRVNPSPQPDSWKMGEIFTTGIILGGYLAMMTVIFFWATCKTDFFPNPTLISVYANWGFASVEGIGWRWAGVSWLYNLIVYIPLDPLKLFIHYTLSGRKTNFRRDGRQLRWAHALRILHGRDPPETGFTEHTNCK</sequence>
<dbReference type="FunFam" id="3.40.50.1000:FF:000211">
    <property type="entry name" value="Plasma membrane ATPase"/>
    <property type="match status" value="1"/>
</dbReference>
<comment type="similarity">
    <text evidence="2">Belongs to the cation transport ATPase (P-type) (TC 3.A.3) family. Type IIIA subfamily.</text>
</comment>
<evidence type="ECO:0000256" key="5">
    <source>
        <dbReference type="ARBA" id="ARBA00022723"/>
    </source>
</evidence>
<dbReference type="NCBIfam" id="TIGR01494">
    <property type="entry name" value="ATPase_P-type"/>
    <property type="match status" value="1"/>
</dbReference>
<dbReference type="SUPFAM" id="SSF81653">
    <property type="entry name" value="Calcium ATPase, transduction domain A"/>
    <property type="match status" value="1"/>
</dbReference>
<proteinExistence type="inferred from homology"/>
<dbReference type="Pfam" id="PF00690">
    <property type="entry name" value="Cation_ATPase_N"/>
    <property type="match status" value="1"/>
</dbReference>
<feature type="domain" description="Cation-transporting P-type ATPase N-terminal" evidence="12">
    <location>
        <begin position="5"/>
        <end position="77"/>
    </location>
</feature>
<feature type="transmembrane region" description="Helical" evidence="11">
    <location>
        <begin position="533"/>
        <end position="554"/>
    </location>
</feature>
<dbReference type="InterPro" id="IPR008250">
    <property type="entry name" value="ATPase_P-typ_transduc_dom_A_sf"/>
</dbReference>
<dbReference type="Pfam" id="PF00122">
    <property type="entry name" value="E1-E2_ATPase"/>
    <property type="match status" value="1"/>
</dbReference>
<feature type="transmembrane region" description="Helical" evidence="11">
    <location>
        <begin position="590"/>
        <end position="611"/>
    </location>
</feature>
<evidence type="ECO:0000256" key="4">
    <source>
        <dbReference type="ARBA" id="ARBA00022692"/>
    </source>
</evidence>
<evidence type="ECO:0000259" key="12">
    <source>
        <dbReference type="SMART" id="SM00831"/>
    </source>
</evidence>
<feature type="transmembrane region" description="Helical" evidence="11">
    <location>
        <begin position="469"/>
        <end position="489"/>
    </location>
</feature>
<feature type="transmembrane region" description="Helical" evidence="11">
    <location>
        <begin position="495"/>
        <end position="512"/>
    </location>
</feature>
<dbReference type="InterPro" id="IPR059000">
    <property type="entry name" value="ATPase_P-type_domA"/>
</dbReference>
<dbReference type="InterPro" id="IPR023299">
    <property type="entry name" value="ATPase_P-typ_cyto_dom_N"/>
</dbReference>
<gene>
    <name evidence="13" type="ORF">ANE_LOCUS19740</name>
</gene>
<comment type="caution">
    <text evidence="13">The sequence shown here is derived from an EMBL/GenBank/DDBJ whole genome shotgun (WGS) entry which is preliminary data.</text>
</comment>
<keyword evidence="9 11" id="KW-1133">Transmembrane helix</keyword>
<evidence type="ECO:0000256" key="2">
    <source>
        <dbReference type="ARBA" id="ARBA00008804"/>
    </source>
</evidence>
<dbReference type="GO" id="GO:0046872">
    <property type="term" value="F:metal ion binding"/>
    <property type="evidence" value="ECO:0007669"/>
    <property type="project" value="UniProtKB-KW"/>
</dbReference>
<evidence type="ECO:0000256" key="9">
    <source>
        <dbReference type="ARBA" id="ARBA00022989"/>
    </source>
</evidence>
<reference evidence="13" key="1">
    <citation type="submission" date="2019-07" db="EMBL/GenBank/DDBJ databases">
        <authorList>
            <person name="Dittberner H."/>
        </authorList>
    </citation>
    <scope>NUCLEOTIDE SEQUENCE [LARGE SCALE GENOMIC DNA]</scope>
</reference>
<dbReference type="AlphaFoldDB" id="A0A565C6N1"/>
<dbReference type="PRINTS" id="PR00120">
    <property type="entry name" value="HATPASE"/>
</dbReference>
<evidence type="ECO:0000256" key="6">
    <source>
        <dbReference type="ARBA" id="ARBA00022741"/>
    </source>
</evidence>
<dbReference type="PANTHER" id="PTHR42861">
    <property type="entry name" value="CALCIUM-TRANSPORTING ATPASE"/>
    <property type="match status" value="1"/>
</dbReference>
<evidence type="ECO:0000256" key="11">
    <source>
        <dbReference type="SAM" id="Phobius"/>
    </source>
</evidence>
<keyword evidence="10 11" id="KW-0472">Membrane</keyword>
<feature type="transmembrane region" description="Helical" evidence="11">
    <location>
        <begin position="210"/>
        <end position="231"/>
    </location>
</feature>
<evidence type="ECO:0000256" key="7">
    <source>
        <dbReference type="ARBA" id="ARBA00022840"/>
    </source>
</evidence>
<dbReference type="OrthoDB" id="116380at2759"/>
<accession>A0A565C6N1</accession>
<dbReference type="EMBL" id="CABITT030000006">
    <property type="protein sequence ID" value="VVB09296.1"/>
    <property type="molecule type" value="Genomic_DNA"/>
</dbReference>
<name>A0A565C6N1_9BRAS</name>
<dbReference type="Gene3D" id="1.20.1110.10">
    <property type="entry name" value="Calcium-transporting ATPase, transmembrane domain"/>
    <property type="match status" value="4"/>
</dbReference>
<keyword evidence="6" id="KW-0547">Nucleotide-binding</keyword>
<keyword evidence="3" id="KW-0597">Phosphoprotein</keyword>
<feature type="transmembrane region" description="Helical" evidence="11">
    <location>
        <begin position="179"/>
        <end position="198"/>
    </location>
</feature>
<evidence type="ECO:0000313" key="13">
    <source>
        <dbReference type="EMBL" id="VVB09296.1"/>
    </source>
</evidence>
<dbReference type="InterPro" id="IPR001757">
    <property type="entry name" value="P_typ_ATPase"/>
</dbReference>
<evidence type="ECO:0000256" key="8">
    <source>
        <dbReference type="ARBA" id="ARBA00022842"/>
    </source>
</evidence>
<dbReference type="Proteomes" id="UP000489600">
    <property type="component" value="Unassembled WGS sequence"/>
</dbReference>
<dbReference type="SUPFAM" id="SSF81665">
    <property type="entry name" value="Calcium ATPase, transmembrane domain M"/>
    <property type="match status" value="1"/>
</dbReference>
<keyword evidence="14" id="KW-1185">Reference proteome</keyword>
<evidence type="ECO:0000256" key="3">
    <source>
        <dbReference type="ARBA" id="ARBA00022553"/>
    </source>
</evidence>
<protein>
    <recommendedName>
        <fullName evidence="12">Cation-transporting P-type ATPase N-terminal domain-containing protein</fullName>
    </recommendedName>
</protein>
<dbReference type="SUPFAM" id="SSF56784">
    <property type="entry name" value="HAD-like"/>
    <property type="match status" value="1"/>
</dbReference>
<dbReference type="GO" id="GO:0005524">
    <property type="term" value="F:ATP binding"/>
    <property type="evidence" value="ECO:0007669"/>
    <property type="project" value="UniProtKB-KW"/>
</dbReference>
<keyword evidence="5" id="KW-0479">Metal-binding</keyword>
<dbReference type="PRINTS" id="PR00119">
    <property type="entry name" value="CATATPASE"/>
</dbReference>
<dbReference type="SMART" id="SM00831">
    <property type="entry name" value="Cation_ATPase_N"/>
    <property type="match status" value="1"/>
</dbReference>
<keyword evidence="7" id="KW-0067">ATP-binding</keyword>
<evidence type="ECO:0000313" key="14">
    <source>
        <dbReference type="Proteomes" id="UP000489600"/>
    </source>
</evidence>
<comment type="subcellular location">
    <subcellularLocation>
        <location evidence="1">Membrane</location>
        <topology evidence="1">Multi-pass membrane protein</topology>
    </subcellularLocation>
</comment>
<dbReference type="Gene3D" id="3.40.1110.10">
    <property type="entry name" value="Calcium-transporting ATPase, cytoplasmic domain N"/>
    <property type="match status" value="1"/>
</dbReference>